<evidence type="ECO:0000256" key="1">
    <source>
        <dbReference type="SAM" id="MobiDB-lite"/>
    </source>
</evidence>
<evidence type="ECO:0000313" key="3">
    <source>
        <dbReference type="Proteomes" id="UP000740926"/>
    </source>
</evidence>
<name>A0A9P6XPD9_9FUNG</name>
<organism evidence="2 3">
    <name type="scientific">Rhizopus delemar</name>
    <dbReference type="NCBI Taxonomy" id="936053"/>
    <lineage>
        <taxon>Eukaryota</taxon>
        <taxon>Fungi</taxon>
        <taxon>Fungi incertae sedis</taxon>
        <taxon>Mucoromycota</taxon>
        <taxon>Mucoromycotina</taxon>
        <taxon>Mucoromycetes</taxon>
        <taxon>Mucorales</taxon>
        <taxon>Mucorineae</taxon>
        <taxon>Rhizopodaceae</taxon>
        <taxon>Rhizopus</taxon>
    </lineage>
</organism>
<proteinExistence type="predicted"/>
<feature type="compositionally biased region" description="Polar residues" evidence="1">
    <location>
        <begin position="90"/>
        <end position="111"/>
    </location>
</feature>
<dbReference type="AlphaFoldDB" id="A0A9P6XPD9"/>
<sequence length="111" mass="12468">MPRCWNRCCCAARAWRSTARTTTATSAWRWRRTRTSLRRSAATPICWCIARSSTRCPASRWTSSPTTRAKWPRWRCSVPSVSVAPMRPSARSTSVTARRGWKSTSAGSSTA</sequence>
<comment type="caution">
    <text evidence="2">The sequence shown here is derived from an EMBL/GenBank/DDBJ whole genome shotgun (WGS) entry which is preliminary data.</text>
</comment>
<dbReference type="EMBL" id="JAANIU010014682">
    <property type="protein sequence ID" value="KAG1529579.1"/>
    <property type="molecule type" value="Genomic_DNA"/>
</dbReference>
<evidence type="ECO:0000313" key="2">
    <source>
        <dbReference type="EMBL" id="KAG1529579.1"/>
    </source>
</evidence>
<gene>
    <name evidence="2" type="ORF">G6F50_017901</name>
</gene>
<feature type="region of interest" description="Disordered" evidence="1">
    <location>
        <begin position="85"/>
        <end position="111"/>
    </location>
</feature>
<dbReference type="Proteomes" id="UP000740926">
    <property type="component" value="Unassembled WGS sequence"/>
</dbReference>
<protein>
    <submittedName>
        <fullName evidence="2">Uncharacterized protein</fullName>
    </submittedName>
</protein>
<accession>A0A9P6XPD9</accession>
<keyword evidence="3" id="KW-1185">Reference proteome</keyword>
<reference evidence="2 3" key="1">
    <citation type="journal article" date="2020" name="Microb. Genom.">
        <title>Genetic diversity of clinical and environmental Mucorales isolates obtained from an investigation of mucormycosis cases among solid organ transplant recipients.</title>
        <authorList>
            <person name="Nguyen M.H."/>
            <person name="Kaul D."/>
            <person name="Muto C."/>
            <person name="Cheng S.J."/>
            <person name="Richter R.A."/>
            <person name="Bruno V.M."/>
            <person name="Liu G."/>
            <person name="Beyhan S."/>
            <person name="Sundermann A.J."/>
            <person name="Mounaud S."/>
            <person name="Pasculle A.W."/>
            <person name="Nierman W.C."/>
            <person name="Driscoll E."/>
            <person name="Cumbie R."/>
            <person name="Clancy C.J."/>
            <person name="Dupont C.L."/>
        </authorList>
    </citation>
    <scope>NUCLEOTIDE SEQUENCE [LARGE SCALE GENOMIC DNA]</scope>
    <source>
        <strain evidence="2 3">GL24</strain>
    </source>
</reference>